<proteinExistence type="inferred from homology"/>
<dbReference type="Pfam" id="PF10228">
    <property type="entry name" value="HPF1"/>
    <property type="match status" value="1"/>
</dbReference>
<sequence>MVGNFLKSKVTTTPFNKDILNPFDRKQELGHHELLERGVSLKKILASFDNSTDQIEFTAAKTKLQPVSSVAFIAVEECALGRRWSWRRNCSVTGRLDVIRQLFVTTNSRLKQLQFIAITNNATGISFNQEDGDDAAIDVEVETELTVNNKVSRMVSSGIKTNTVTGKVEVNTINTTFRKRNRFTNDVATFHE</sequence>
<dbReference type="InParanoid" id="B0W1R8"/>
<gene>
    <name evidence="3" type="primary">6031979</name>
    <name evidence="2" type="ORF">CpipJ_CPIJ000982</name>
</gene>
<dbReference type="InterPro" id="IPR019361">
    <property type="entry name" value="HPF1"/>
</dbReference>
<dbReference type="KEGG" id="cqu:CpipJ_CPIJ000982"/>
<reference evidence="2" key="1">
    <citation type="submission" date="2007-03" db="EMBL/GenBank/DDBJ databases">
        <title>Annotation of Culex pipiens quinquefasciatus.</title>
        <authorList>
            <consortium name="The Broad Institute Genome Sequencing Platform"/>
            <person name="Atkinson P.W."/>
            <person name="Hemingway J."/>
            <person name="Christensen B.M."/>
            <person name="Higgs S."/>
            <person name="Kodira C."/>
            <person name="Hannick L."/>
            <person name="Megy K."/>
            <person name="O'Leary S."/>
            <person name="Pearson M."/>
            <person name="Haas B.J."/>
            <person name="Mauceli E."/>
            <person name="Wortman J.R."/>
            <person name="Lee N.H."/>
            <person name="Guigo R."/>
            <person name="Stanke M."/>
            <person name="Alvarado L."/>
            <person name="Amedeo P."/>
            <person name="Antoine C.H."/>
            <person name="Arensburger P."/>
            <person name="Bidwell S.L."/>
            <person name="Crawford M."/>
            <person name="Camaro F."/>
            <person name="Devon K."/>
            <person name="Engels R."/>
            <person name="Hammond M."/>
            <person name="Howarth C."/>
            <person name="Koehrsen M."/>
            <person name="Lawson D."/>
            <person name="Montgomery P."/>
            <person name="Nene V."/>
            <person name="Nusbaum C."/>
            <person name="Puiu D."/>
            <person name="Romero-Severson J."/>
            <person name="Severson D.W."/>
            <person name="Shumway M."/>
            <person name="Sisk P."/>
            <person name="Stolte C."/>
            <person name="Zeng Q."/>
            <person name="Eisenstadt E."/>
            <person name="Fraser-Liggett C."/>
            <person name="Strausberg R."/>
            <person name="Galagan J."/>
            <person name="Birren B."/>
            <person name="Collins F.H."/>
        </authorList>
    </citation>
    <scope>NUCLEOTIDE SEQUENCE [LARGE SCALE GENOMIC DNA]</scope>
    <source>
        <strain evidence="2">JHB</strain>
    </source>
</reference>
<dbReference type="EnsemblMetazoa" id="CPIJ000982-RA">
    <property type="protein sequence ID" value="CPIJ000982-PA"/>
    <property type="gene ID" value="CPIJ000982"/>
</dbReference>
<dbReference type="EMBL" id="DS231823">
    <property type="protein sequence ID" value="EDS26619.1"/>
    <property type="molecule type" value="Genomic_DNA"/>
</dbReference>
<evidence type="ECO:0000256" key="1">
    <source>
        <dbReference type="ARBA" id="ARBA00010803"/>
    </source>
</evidence>
<dbReference type="VEuPathDB" id="VectorBase:CPIJ000982"/>
<organism>
    <name type="scientific">Culex quinquefasciatus</name>
    <name type="common">Southern house mosquito</name>
    <name type="synonym">Culex pungens</name>
    <dbReference type="NCBI Taxonomy" id="7176"/>
    <lineage>
        <taxon>Eukaryota</taxon>
        <taxon>Metazoa</taxon>
        <taxon>Ecdysozoa</taxon>
        <taxon>Arthropoda</taxon>
        <taxon>Hexapoda</taxon>
        <taxon>Insecta</taxon>
        <taxon>Pterygota</taxon>
        <taxon>Neoptera</taxon>
        <taxon>Endopterygota</taxon>
        <taxon>Diptera</taxon>
        <taxon>Nematocera</taxon>
        <taxon>Culicoidea</taxon>
        <taxon>Culicidae</taxon>
        <taxon>Culicinae</taxon>
        <taxon>Culicini</taxon>
        <taxon>Culex</taxon>
        <taxon>Culex</taxon>
    </lineage>
</organism>
<dbReference type="OrthoDB" id="416496at2759"/>
<comment type="similarity">
    <text evidence="1">Belongs to the HPF1 family.</text>
</comment>
<dbReference type="GO" id="GO:0042393">
    <property type="term" value="F:histone binding"/>
    <property type="evidence" value="ECO:0007669"/>
    <property type="project" value="InterPro"/>
</dbReference>
<dbReference type="AlphaFoldDB" id="B0W1R8"/>
<dbReference type="STRING" id="7176.B0W1R8"/>
<evidence type="ECO:0000313" key="2">
    <source>
        <dbReference type="EMBL" id="EDS26619.1"/>
    </source>
</evidence>
<accession>B0W1R8</accession>
<dbReference type="Proteomes" id="UP000002320">
    <property type="component" value="Unassembled WGS sequence"/>
</dbReference>
<name>B0W1R8_CULQU</name>
<evidence type="ECO:0000313" key="4">
    <source>
        <dbReference type="Proteomes" id="UP000002320"/>
    </source>
</evidence>
<evidence type="ECO:0000313" key="3">
    <source>
        <dbReference type="EnsemblMetazoa" id="CPIJ000982-PA"/>
    </source>
</evidence>
<dbReference type="HOGENOM" id="CLU_1416428_0_0_1"/>
<dbReference type="VEuPathDB" id="VectorBase:CQUJHB011755"/>
<keyword evidence="4" id="KW-1185">Reference proteome</keyword>
<reference evidence="3" key="2">
    <citation type="submission" date="2021-02" db="UniProtKB">
        <authorList>
            <consortium name="EnsemblMetazoa"/>
        </authorList>
    </citation>
    <scope>IDENTIFICATION</scope>
    <source>
        <strain evidence="3">JHB</strain>
    </source>
</reference>
<dbReference type="GO" id="GO:0006974">
    <property type="term" value="P:DNA damage response"/>
    <property type="evidence" value="ECO:0007669"/>
    <property type="project" value="InterPro"/>
</dbReference>
<protein>
    <submittedName>
        <fullName evidence="2 3">Uncharacterized protein</fullName>
    </submittedName>
</protein>